<gene>
    <name evidence="1" type="ORF">EPA93_16820</name>
</gene>
<proteinExistence type="predicted"/>
<dbReference type="AlphaFoldDB" id="A0A4P6JQM3"/>
<evidence type="ECO:0000313" key="2">
    <source>
        <dbReference type="Proteomes" id="UP000290365"/>
    </source>
</evidence>
<dbReference type="EMBL" id="CP035758">
    <property type="protein sequence ID" value="QBD77563.1"/>
    <property type="molecule type" value="Genomic_DNA"/>
</dbReference>
<sequence>MPCWSYLKSGVGGSERQRQRTDSTHVLARVRAIHRLMCVGEAMRFALNSLAIIAGDWLLAHSDPQWVDRYGHRIEEPRLPRNQQDRQAIAEQIGPDGSQLLADLYAREAPAFFT</sequence>
<keyword evidence="2" id="KW-1185">Reference proteome</keyword>
<protein>
    <submittedName>
        <fullName evidence="1">Uncharacterized protein</fullName>
    </submittedName>
</protein>
<evidence type="ECO:0000313" key="1">
    <source>
        <dbReference type="EMBL" id="QBD77563.1"/>
    </source>
</evidence>
<dbReference type="Proteomes" id="UP000290365">
    <property type="component" value="Chromosome"/>
</dbReference>
<dbReference type="KEGG" id="kbs:EPA93_16820"/>
<reference evidence="1 2" key="1">
    <citation type="submission" date="2019-01" db="EMBL/GenBank/DDBJ databases">
        <title>Ktedonosporobacter rubrisoli SCAWS-G2.</title>
        <authorList>
            <person name="Huang Y."/>
            <person name="Yan B."/>
        </authorList>
    </citation>
    <scope>NUCLEOTIDE SEQUENCE [LARGE SCALE GENOMIC DNA]</scope>
    <source>
        <strain evidence="1 2">SCAWS-G2</strain>
    </source>
</reference>
<organism evidence="1 2">
    <name type="scientific">Ktedonosporobacter rubrisoli</name>
    <dbReference type="NCBI Taxonomy" id="2509675"/>
    <lineage>
        <taxon>Bacteria</taxon>
        <taxon>Bacillati</taxon>
        <taxon>Chloroflexota</taxon>
        <taxon>Ktedonobacteria</taxon>
        <taxon>Ktedonobacterales</taxon>
        <taxon>Ktedonosporobacteraceae</taxon>
        <taxon>Ktedonosporobacter</taxon>
    </lineage>
</organism>
<name>A0A4P6JQM3_KTERU</name>
<accession>A0A4P6JQM3</accession>
<dbReference type="OrthoDB" id="52455at2"/>